<dbReference type="InterPro" id="IPR036420">
    <property type="entry name" value="BRCT_dom_sf"/>
</dbReference>
<dbReference type="EMBL" id="ONZQ02000006">
    <property type="protein sequence ID" value="SPO02153.1"/>
    <property type="molecule type" value="Genomic_DNA"/>
</dbReference>
<feature type="region of interest" description="Disordered" evidence="1">
    <location>
        <begin position="1028"/>
        <end position="1075"/>
    </location>
</feature>
<dbReference type="InterPro" id="IPR001357">
    <property type="entry name" value="BRCT_dom"/>
</dbReference>
<feature type="compositionally biased region" description="Acidic residues" evidence="1">
    <location>
        <begin position="1065"/>
        <end position="1075"/>
    </location>
</feature>
<sequence length="1178" mass="126461">MEPQSPPKRITRSRAAKASEPAPKPTKSTTTTAASRAKAVSGPTASTKAASAKRKTRADENENENDEATAPVMKTARPRGRPKKTEEPVEGEKPTARRSATAPTATSMARAMRTTRTKTVAAEPAEQEEEPAKPKRGRPKKVVESSEETKAAAEPAKTTARSRAASTTKPASKKTVTFQEPEKENIDPGTAKGKQPETKPTTGIRGRPVRRTAATTTTASTTATSAAPKTTAATTVPARTTRGARTTRTVAKAPGKIPLSPRKTSQVTIRDMSSDDELAGPEKTPLKKKPLRPPPSSALVKSKKTEIAAAAAAEERTSPVKNAAAPEEREAPSNVLASPAKRPPPTPFKDAIKSPAKRAEGMQLFSAPSAAKSGAQQQAGGSTPFKASLLQSPAKRPQAGLLGRTPSSSLARGEQVSSTPLKTSLMQTPARRPGSVLKAFASARQDAAQSPVTKATILSTPIAQAKASDLLMDGEEAEGVSQPRNLFAEPVPSLKFPGRLSAVLPRDANPVLDMEMATVEEATEDEMDLLGNVEMSQEVEVEEASVIQAPADQEPADAEEEEDEDHEMSDILDISPPAHTIEEPIQQHEESIASAATTTPPNSPPKSLPRFSLRQKELNPFQGLDEDSDDELTSSFQRNYKSPSPVRTIATPSAARAPAAGFTPLVAKFGAWGPSSPVKRSETVVEETTVETPMSTTEDHASKQTFFDDEMCVRDQDEANAIIEAAIEADVDAQLEPVFDDVAITNEDIALANEAEEMSLMESEMADETAVSQDYDDTLSEASQDYGDENQMPREEATIGVPPQTPARMIGSKAFHTVSKVPLKGADHHTPSPVKQRRHSISRLPVQRPAPVNRSATVISYSPTKKDARSAPGTPAKESVEEVWSTTGTPTRTPRKDLDAGLLRGAVVYVDVRTSDGGDASEFFAELLTEMGARCVKRWDWSPSADDSSRVGITHVVYKDGGKRTLEKVREARGVVQCVGVSWVLECERNNEWVDEGPYHVDTEHISHGPSRRRKTMEPKAIANLAAVPLGSGPSSRRSEGHQSAPNTPLNRRDSSVWIRTPSEQADEEREADREDWDLGVLTPVPFTPAPEAIARYVEGITDTPSEDGGEDASPMDDKKLVMMTCPAKKAGPVAREEVFSAERDGTVMMRLMAARRKSLQFAPKVASPLSKAWGGPF</sequence>
<feature type="compositionally biased region" description="Basic and acidic residues" evidence="1">
    <location>
        <begin position="83"/>
        <end position="95"/>
    </location>
</feature>
<evidence type="ECO:0000259" key="2">
    <source>
        <dbReference type="PROSITE" id="PS50172"/>
    </source>
</evidence>
<feature type="region of interest" description="Disordered" evidence="1">
    <location>
        <begin position="538"/>
        <end position="647"/>
    </location>
</feature>
<feature type="compositionally biased region" description="Low complexity" evidence="1">
    <location>
        <begin position="97"/>
        <end position="124"/>
    </location>
</feature>
<comment type="caution">
    <text evidence="3">The sequence shown here is derived from an EMBL/GenBank/DDBJ whole genome shotgun (WGS) entry which is preliminary data.</text>
</comment>
<dbReference type="PANTHER" id="PTHR14625">
    <property type="entry name" value="MICROCEPHALIN"/>
    <property type="match status" value="1"/>
</dbReference>
<evidence type="ECO:0000256" key="1">
    <source>
        <dbReference type="SAM" id="MobiDB-lite"/>
    </source>
</evidence>
<dbReference type="SUPFAM" id="SSF52113">
    <property type="entry name" value="BRCT domain"/>
    <property type="match status" value="1"/>
</dbReference>
<dbReference type="InterPro" id="IPR022047">
    <property type="entry name" value="Microcephalin-like"/>
</dbReference>
<reference evidence="3" key="1">
    <citation type="submission" date="2018-03" db="EMBL/GenBank/DDBJ databases">
        <authorList>
            <person name="Guldener U."/>
        </authorList>
    </citation>
    <scope>NUCLEOTIDE SEQUENCE</scope>
</reference>
<dbReference type="CDD" id="cd17716">
    <property type="entry name" value="BRCT_microcephalin_rpt1"/>
    <property type="match status" value="1"/>
</dbReference>
<dbReference type="PANTHER" id="PTHR14625:SF3">
    <property type="entry name" value="MICROCEPHALIN"/>
    <property type="match status" value="1"/>
</dbReference>
<protein>
    <recommendedName>
        <fullName evidence="2">BRCT domain-containing protein</fullName>
    </recommendedName>
</protein>
<keyword evidence="4" id="KW-1185">Reference proteome</keyword>
<feature type="compositionally biased region" description="Polar residues" evidence="1">
    <location>
        <begin position="405"/>
        <end position="427"/>
    </location>
</feature>
<organism evidence="3 4">
    <name type="scientific">Cephalotrichum gorgonifer</name>
    <dbReference type="NCBI Taxonomy" id="2041049"/>
    <lineage>
        <taxon>Eukaryota</taxon>
        <taxon>Fungi</taxon>
        <taxon>Dikarya</taxon>
        <taxon>Ascomycota</taxon>
        <taxon>Pezizomycotina</taxon>
        <taxon>Sordariomycetes</taxon>
        <taxon>Hypocreomycetidae</taxon>
        <taxon>Microascales</taxon>
        <taxon>Microascaceae</taxon>
        <taxon>Cephalotrichum</taxon>
    </lineage>
</organism>
<feature type="compositionally biased region" description="Basic and acidic residues" evidence="1">
    <location>
        <begin position="141"/>
        <end position="151"/>
    </location>
</feature>
<evidence type="ECO:0000313" key="4">
    <source>
        <dbReference type="Proteomes" id="UP001187682"/>
    </source>
</evidence>
<feature type="compositionally biased region" description="Basic and acidic residues" evidence="1">
    <location>
        <begin position="580"/>
        <end position="591"/>
    </location>
</feature>
<accession>A0AAE8MZA4</accession>
<dbReference type="AlphaFoldDB" id="A0AAE8MZA4"/>
<feature type="compositionally biased region" description="Low complexity" evidence="1">
    <location>
        <begin position="366"/>
        <end position="382"/>
    </location>
</feature>
<feature type="compositionally biased region" description="Low complexity" evidence="1">
    <location>
        <begin position="152"/>
        <end position="175"/>
    </location>
</feature>
<feature type="compositionally biased region" description="Low complexity" evidence="1">
    <location>
        <begin position="211"/>
        <end position="253"/>
    </location>
</feature>
<dbReference type="GO" id="GO:0000278">
    <property type="term" value="P:mitotic cell cycle"/>
    <property type="evidence" value="ECO:0007669"/>
    <property type="project" value="TreeGrafter"/>
</dbReference>
<dbReference type="PROSITE" id="PS50172">
    <property type="entry name" value="BRCT"/>
    <property type="match status" value="1"/>
</dbReference>
<feature type="compositionally biased region" description="Low complexity" evidence="1">
    <location>
        <begin position="19"/>
        <end position="50"/>
    </location>
</feature>
<feature type="domain" description="BRCT" evidence="2">
    <location>
        <begin position="898"/>
        <end position="1001"/>
    </location>
</feature>
<feature type="region of interest" description="Disordered" evidence="1">
    <location>
        <begin position="863"/>
        <end position="897"/>
    </location>
</feature>
<feature type="compositionally biased region" description="Acidic residues" evidence="1">
    <location>
        <begin position="554"/>
        <end position="567"/>
    </location>
</feature>
<dbReference type="Gene3D" id="3.40.50.10190">
    <property type="entry name" value="BRCT domain"/>
    <property type="match status" value="1"/>
</dbReference>
<feature type="region of interest" description="Disordered" evidence="1">
    <location>
        <begin position="1"/>
        <end position="430"/>
    </location>
</feature>
<gene>
    <name evidence="3" type="ORF">DNG_04826</name>
</gene>
<name>A0AAE8MZA4_9PEZI</name>
<evidence type="ECO:0000313" key="3">
    <source>
        <dbReference type="EMBL" id="SPO02153.1"/>
    </source>
</evidence>
<dbReference type="Proteomes" id="UP001187682">
    <property type="component" value="Unassembled WGS sequence"/>
</dbReference>
<proteinExistence type="predicted"/>